<dbReference type="CDD" id="cd01856">
    <property type="entry name" value="YlqF"/>
    <property type="match status" value="1"/>
</dbReference>
<keyword evidence="7" id="KW-1185">Reference proteome</keyword>
<evidence type="ECO:0000256" key="1">
    <source>
        <dbReference type="ARBA" id="ARBA00022741"/>
    </source>
</evidence>
<dbReference type="RefSeq" id="WP_317702321.1">
    <property type="nucleotide sequence ID" value="NZ_CP136921.1"/>
</dbReference>
<sequence length="318" mass="35347">MAIQWFPGHMHLTRKAIGERIKDIDVVIELLDARLPGSSSNPLLAELTAHKPTLKVLNKQDLADPGRTGAWLAWYNARADTSAIALDASDAAPARRLIDACRQLAPNRRGLSKPMRVLICGIPNVGKSTLINTLSRKTQAKTGDEAGITKQEQRIVLDDDFYLWDTPGMLWPRIIVPESGLRLAASGAMGRNAYEEEEVVLELLAYLKQHYAPLIDARYKLGLDAEAIAARHDEELLELIAKKRGAVMSGGRLNMQKAAEIVLTDLRGAALGRLTLETVPEFEAWLAAGQLQDKARAERKAEQRKRDERRARNAQRRE</sequence>
<dbReference type="InterPro" id="IPR019991">
    <property type="entry name" value="GTP-bd_ribosome_bgen"/>
</dbReference>
<evidence type="ECO:0000313" key="7">
    <source>
        <dbReference type="Proteomes" id="UP001303211"/>
    </source>
</evidence>
<dbReference type="Gene3D" id="1.10.1580.10">
    <property type="match status" value="1"/>
</dbReference>
<dbReference type="PIRSF" id="PIRSF006230">
    <property type="entry name" value="MG442"/>
    <property type="match status" value="1"/>
</dbReference>
<organism evidence="6 7">
    <name type="scientific">Diaphorobacter limosus</name>
    <dbReference type="NCBI Taxonomy" id="3036128"/>
    <lineage>
        <taxon>Bacteria</taxon>
        <taxon>Pseudomonadati</taxon>
        <taxon>Pseudomonadota</taxon>
        <taxon>Betaproteobacteria</taxon>
        <taxon>Burkholderiales</taxon>
        <taxon>Comamonadaceae</taxon>
        <taxon>Diaphorobacter</taxon>
    </lineage>
</organism>
<dbReference type="InterPro" id="IPR027417">
    <property type="entry name" value="P-loop_NTPase"/>
</dbReference>
<feature type="region of interest" description="Disordered" evidence="4">
    <location>
        <begin position="290"/>
        <end position="318"/>
    </location>
</feature>
<proteinExistence type="inferred from homology"/>
<dbReference type="PANTHER" id="PTHR45782:SF4">
    <property type="entry name" value="MITOCHONDRIAL RIBOSOME-ASSOCIATED GTPASE 1"/>
    <property type="match status" value="1"/>
</dbReference>
<feature type="domain" description="G" evidence="5">
    <location>
        <begin position="116"/>
        <end position="181"/>
    </location>
</feature>
<dbReference type="SUPFAM" id="SSF52540">
    <property type="entry name" value="P-loop containing nucleoside triphosphate hydrolases"/>
    <property type="match status" value="1"/>
</dbReference>
<dbReference type="PANTHER" id="PTHR45782">
    <property type="entry name" value="MITOCHONDRIAL RIBOSOME-ASSOCIATED GTPASE 1"/>
    <property type="match status" value="1"/>
</dbReference>
<dbReference type="Gene3D" id="3.40.50.300">
    <property type="entry name" value="P-loop containing nucleotide triphosphate hydrolases"/>
    <property type="match status" value="1"/>
</dbReference>
<evidence type="ECO:0000256" key="3">
    <source>
        <dbReference type="PIRNR" id="PIRNR006230"/>
    </source>
</evidence>
<evidence type="ECO:0000259" key="5">
    <source>
        <dbReference type="Pfam" id="PF01926"/>
    </source>
</evidence>
<evidence type="ECO:0000256" key="2">
    <source>
        <dbReference type="ARBA" id="ARBA00023134"/>
    </source>
</evidence>
<dbReference type="NCBIfam" id="TIGR03596">
    <property type="entry name" value="GTPase_YlqF"/>
    <property type="match status" value="1"/>
</dbReference>
<dbReference type="InterPro" id="IPR006073">
    <property type="entry name" value="GTP-bd"/>
</dbReference>
<dbReference type="Proteomes" id="UP001303211">
    <property type="component" value="Chromosome"/>
</dbReference>
<comment type="subcellular location">
    <subcellularLocation>
        <location evidence="3">Cytoplasm</location>
    </subcellularLocation>
</comment>
<keyword evidence="3" id="KW-0963">Cytoplasm</keyword>
<reference evidence="6 7" key="1">
    <citation type="submission" date="2023-03" db="EMBL/GenBank/DDBJ databases">
        <title>Diaphorobacter basophil sp. nov., isolated from a sewage-treatment plant.</title>
        <authorList>
            <person name="Yang K."/>
        </authorList>
    </citation>
    <scope>NUCLEOTIDE SEQUENCE [LARGE SCALE GENOMIC DNA]</scope>
    <source>
        <strain evidence="6 7">Y-1</strain>
    </source>
</reference>
<evidence type="ECO:0000256" key="4">
    <source>
        <dbReference type="SAM" id="MobiDB-lite"/>
    </source>
</evidence>
<dbReference type="Pfam" id="PF01926">
    <property type="entry name" value="MMR_HSR1"/>
    <property type="match status" value="1"/>
</dbReference>
<comment type="function">
    <text evidence="3">Required for a late step of 50S ribosomal subunit assembly. Has GTPase activity.</text>
</comment>
<feature type="compositionally biased region" description="Basic and acidic residues" evidence="4">
    <location>
        <begin position="293"/>
        <end position="318"/>
    </location>
</feature>
<protein>
    <recommendedName>
        <fullName evidence="3">Ribosome biogenesis GTPase A</fullName>
    </recommendedName>
</protein>
<comment type="similarity">
    <text evidence="3">Belongs to the TRAFAC class YlqF/YawG GTPase family. MTG1 subfamily.</text>
</comment>
<dbReference type="InterPro" id="IPR023179">
    <property type="entry name" value="GTP-bd_ortho_bundle_sf"/>
</dbReference>
<dbReference type="EMBL" id="CP136921">
    <property type="protein sequence ID" value="WOO32904.1"/>
    <property type="molecule type" value="Genomic_DNA"/>
</dbReference>
<evidence type="ECO:0000313" key="6">
    <source>
        <dbReference type="EMBL" id="WOO32904.1"/>
    </source>
</evidence>
<dbReference type="InterPro" id="IPR016478">
    <property type="entry name" value="GTPase_MTG1"/>
</dbReference>
<keyword evidence="1 3" id="KW-0547">Nucleotide-binding</keyword>
<accession>A0ABZ0J5D4</accession>
<gene>
    <name evidence="6" type="primary">ylqF</name>
    <name evidence="6" type="ORF">P4826_01915</name>
</gene>
<keyword evidence="2 3" id="KW-0342">GTP-binding</keyword>
<name>A0ABZ0J5D4_9BURK</name>